<evidence type="ECO:0000256" key="3">
    <source>
        <dbReference type="ARBA" id="ARBA00023004"/>
    </source>
</evidence>
<dbReference type="RefSeq" id="WP_353542322.1">
    <property type="nucleotide sequence ID" value="NZ_BAABRN010000021.1"/>
</dbReference>
<dbReference type="InterPro" id="IPR009056">
    <property type="entry name" value="Cyt_c-like_dom"/>
</dbReference>
<dbReference type="Proteomes" id="UP001458946">
    <property type="component" value="Unassembled WGS sequence"/>
</dbReference>
<feature type="region of interest" description="Disordered" evidence="5">
    <location>
        <begin position="59"/>
        <end position="90"/>
    </location>
</feature>
<accession>A0ABP9VAR6</accession>
<dbReference type="InterPro" id="IPR051459">
    <property type="entry name" value="Cytochrome_c-type_DH"/>
</dbReference>
<evidence type="ECO:0000313" key="7">
    <source>
        <dbReference type="EMBL" id="GAA5502349.1"/>
    </source>
</evidence>
<evidence type="ECO:0000259" key="6">
    <source>
        <dbReference type="PROSITE" id="PS51007"/>
    </source>
</evidence>
<sequence length="207" mass="21438">MASPQKTFSVLPTLLLSLAVGAILGVLLLLLFGRHVGNPDTVSAVNSGMAGTTVINKDAGKEAAQPSAEATSTTATSQSGTAAQPEALPLSQTVTNTHFTGTGQEIYVQACQSCHQAGGVGAKGAGIYPPLANNPKLATAAYPETMVLFGNGGMLGFGHYMDDQQIADVVNYIRTELNKNTDKVTPEDIKKLRPTTPDYTIFGEAAG</sequence>
<dbReference type="SUPFAM" id="SSF46626">
    <property type="entry name" value="Cytochrome c"/>
    <property type="match status" value="1"/>
</dbReference>
<feature type="domain" description="Cytochrome c" evidence="6">
    <location>
        <begin position="98"/>
        <end position="177"/>
    </location>
</feature>
<evidence type="ECO:0000256" key="1">
    <source>
        <dbReference type="ARBA" id="ARBA00022617"/>
    </source>
</evidence>
<reference evidence="7 8" key="1">
    <citation type="submission" date="2024-02" db="EMBL/GenBank/DDBJ databases">
        <title>Deinococcus xinjiangensis NBRC 107630.</title>
        <authorList>
            <person name="Ichikawa N."/>
            <person name="Katano-Makiyama Y."/>
            <person name="Hidaka K."/>
        </authorList>
    </citation>
    <scope>NUCLEOTIDE SEQUENCE [LARGE SCALE GENOMIC DNA]</scope>
    <source>
        <strain evidence="7 8">NBRC 107630</strain>
    </source>
</reference>
<feature type="compositionally biased region" description="Low complexity" evidence="5">
    <location>
        <begin position="63"/>
        <end position="84"/>
    </location>
</feature>
<proteinExistence type="predicted"/>
<gene>
    <name evidence="7" type="ORF">Dxin01_02093</name>
</gene>
<keyword evidence="1 4" id="KW-0349">Heme</keyword>
<dbReference type="Gene3D" id="1.10.760.10">
    <property type="entry name" value="Cytochrome c-like domain"/>
    <property type="match status" value="1"/>
</dbReference>
<keyword evidence="2 4" id="KW-0479">Metal-binding</keyword>
<name>A0ABP9VAR6_9DEIO</name>
<evidence type="ECO:0000256" key="4">
    <source>
        <dbReference type="PROSITE-ProRule" id="PRU00433"/>
    </source>
</evidence>
<keyword evidence="8" id="KW-1185">Reference proteome</keyword>
<dbReference type="EMBL" id="BAABRN010000021">
    <property type="protein sequence ID" value="GAA5502349.1"/>
    <property type="molecule type" value="Genomic_DNA"/>
</dbReference>
<evidence type="ECO:0000256" key="2">
    <source>
        <dbReference type="ARBA" id="ARBA00022723"/>
    </source>
</evidence>
<dbReference type="PANTHER" id="PTHR35008">
    <property type="entry name" value="BLL4482 PROTEIN-RELATED"/>
    <property type="match status" value="1"/>
</dbReference>
<dbReference type="Pfam" id="PF13442">
    <property type="entry name" value="Cytochrome_CBB3"/>
    <property type="match status" value="1"/>
</dbReference>
<comment type="caution">
    <text evidence="7">The sequence shown here is derived from an EMBL/GenBank/DDBJ whole genome shotgun (WGS) entry which is preliminary data.</text>
</comment>
<evidence type="ECO:0000313" key="8">
    <source>
        <dbReference type="Proteomes" id="UP001458946"/>
    </source>
</evidence>
<protein>
    <recommendedName>
        <fullName evidence="6">Cytochrome c domain-containing protein</fullName>
    </recommendedName>
</protein>
<keyword evidence="3 4" id="KW-0408">Iron</keyword>
<dbReference type="InterPro" id="IPR036909">
    <property type="entry name" value="Cyt_c-like_dom_sf"/>
</dbReference>
<dbReference type="PANTHER" id="PTHR35008:SF4">
    <property type="entry name" value="BLL4482 PROTEIN"/>
    <property type="match status" value="1"/>
</dbReference>
<organism evidence="7 8">
    <name type="scientific">Deinococcus xinjiangensis</name>
    <dbReference type="NCBI Taxonomy" id="457454"/>
    <lineage>
        <taxon>Bacteria</taxon>
        <taxon>Thermotogati</taxon>
        <taxon>Deinococcota</taxon>
        <taxon>Deinococci</taxon>
        <taxon>Deinococcales</taxon>
        <taxon>Deinococcaceae</taxon>
        <taxon>Deinococcus</taxon>
    </lineage>
</organism>
<dbReference type="PROSITE" id="PS51007">
    <property type="entry name" value="CYTC"/>
    <property type="match status" value="1"/>
</dbReference>
<evidence type="ECO:0000256" key="5">
    <source>
        <dbReference type="SAM" id="MobiDB-lite"/>
    </source>
</evidence>